<evidence type="ECO:0000313" key="5">
    <source>
        <dbReference type="EMBL" id="GJQ11240.1"/>
    </source>
</evidence>
<protein>
    <recommendedName>
        <fullName evidence="4">Bromo domain-containing protein</fullName>
    </recommendedName>
</protein>
<reference evidence="5" key="1">
    <citation type="journal article" date="2022" name="Proc. Natl. Acad. Sci. U.S.A.">
        <title>Life cycle and functional genomics of the unicellular red alga Galdieria for elucidating algal and plant evolution and industrial use.</title>
        <authorList>
            <person name="Hirooka S."/>
            <person name="Itabashi T."/>
            <person name="Ichinose T.M."/>
            <person name="Onuma R."/>
            <person name="Fujiwara T."/>
            <person name="Yamashita S."/>
            <person name="Jong L.W."/>
            <person name="Tomita R."/>
            <person name="Iwane A.H."/>
            <person name="Miyagishima S.Y."/>
        </authorList>
    </citation>
    <scope>NUCLEOTIDE SEQUENCE</scope>
    <source>
        <strain evidence="5">NBRC 102759</strain>
    </source>
</reference>
<accession>A0A9C7PVG5</accession>
<keyword evidence="6" id="KW-1185">Reference proteome</keyword>
<dbReference type="InterPro" id="IPR036427">
    <property type="entry name" value="Bromodomain-like_sf"/>
</dbReference>
<organism evidence="5 6">
    <name type="scientific">Galdieria partita</name>
    <dbReference type="NCBI Taxonomy" id="83374"/>
    <lineage>
        <taxon>Eukaryota</taxon>
        <taxon>Rhodophyta</taxon>
        <taxon>Bangiophyceae</taxon>
        <taxon>Galdieriales</taxon>
        <taxon>Galdieriaceae</taxon>
        <taxon>Galdieria</taxon>
    </lineage>
</organism>
<dbReference type="AlphaFoldDB" id="A0A9C7PVG5"/>
<evidence type="ECO:0000259" key="4">
    <source>
        <dbReference type="PROSITE" id="PS50014"/>
    </source>
</evidence>
<dbReference type="Proteomes" id="UP001061958">
    <property type="component" value="Unassembled WGS sequence"/>
</dbReference>
<evidence type="ECO:0000256" key="2">
    <source>
        <dbReference type="PROSITE-ProRule" id="PRU00035"/>
    </source>
</evidence>
<evidence type="ECO:0000313" key="6">
    <source>
        <dbReference type="Proteomes" id="UP001061958"/>
    </source>
</evidence>
<dbReference type="SMART" id="SM00297">
    <property type="entry name" value="BROMO"/>
    <property type="match status" value="1"/>
</dbReference>
<dbReference type="PANTHER" id="PTHR22881:SF27">
    <property type="entry name" value="BROMODOMAIN CONTAINING 7_9"/>
    <property type="match status" value="1"/>
</dbReference>
<evidence type="ECO:0000256" key="3">
    <source>
        <dbReference type="SAM" id="MobiDB-lite"/>
    </source>
</evidence>
<dbReference type="Pfam" id="PF00439">
    <property type="entry name" value="Bromodomain"/>
    <property type="match status" value="1"/>
</dbReference>
<dbReference type="Gene3D" id="1.20.920.10">
    <property type="entry name" value="Bromodomain-like"/>
    <property type="match status" value="1"/>
</dbReference>
<keyword evidence="1 2" id="KW-0103">Bromodomain</keyword>
<sequence length="425" mass="48649">MAPRGPWALTLRSLAKLSPEEREPHHCLIVAGNEILEKLGKRDTQDVFAEPVDTSVVTDYLSIVKKPMDLGTVREKLNRGQYTCVEDLREDIDLIWDNCCLYNAPETEFYSLALKLRDVTVKLFEQLEVAFQEIGLEPPRRKNLQRNSAEKGEQQQYLKQDSPDIEDRFKPSERRIQSDDTYRLSGVGQQEGAEQSKPLILNGPKRKRTFEEELTESFEKKGPKAPFDFKLLKYTHYYPILQNLFCYNSNNSPLQESAKVVAERVLETLERFFQASAPTARLLLSGWLSNEENRSGTIELSKKGEPQYEKKKMLAKLLLQQAGFQSSEISFDLEQVKESESLNISKLLWNVYRSCLLEQDRQLVSGSNVASYCGHSNMQTLEKLISQQVIDHSPQSLLLGSMKNVVHRKEQSEPDHSSSSNLETL</sequence>
<dbReference type="PROSITE" id="PS50014">
    <property type="entry name" value="BROMODOMAIN_2"/>
    <property type="match status" value="1"/>
</dbReference>
<evidence type="ECO:0000256" key="1">
    <source>
        <dbReference type="ARBA" id="ARBA00023117"/>
    </source>
</evidence>
<feature type="compositionally biased region" description="Basic and acidic residues" evidence="3">
    <location>
        <begin position="407"/>
        <end position="416"/>
    </location>
</feature>
<dbReference type="OrthoDB" id="21449at2759"/>
<proteinExistence type="predicted"/>
<gene>
    <name evidence="5" type="ORF">GpartN1_g3031.t1</name>
</gene>
<dbReference type="PANTHER" id="PTHR22881">
    <property type="entry name" value="BROMODOMAIN CONTAINING PROTEIN"/>
    <property type="match status" value="1"/>
</dbReference>
<dbReference type="InterPro" id="IPR051831">
    <property type="entry name" value="Bromodomain_contain_prot"/>
</dbReference>
<dbReference type="SUPFAM" id="SSF47370">
    <property type="entry name" value="Bromodomain"/>
    <property type="match status" value="1"/>
</dbReference>
<reference evidence="5" key="2">
    <citation type="submission" date="2022-01" db="EMBL/GenBank/DDBJ databases">
        <authorList>
            <person name="Hirooka S."/>
            <person name="Miyagishima S.Y."/>
        </authorList>
    </citation>
    <scope>NUCLEOTIDE SEQUENCE</scope>
    <source>
        <strain evidence="5">NBRC 102759</strain>
    </source>
</reference>
<comment type="caution">
    <text evidence="5">The sequence shown here is derived from an EMBL/GenBank/DDBJ whole genome shotgun (WGS) entry which is preliminary data.</text>
</comment>
<name>A0A9C7PVG5_9RHOD</name>
<feature type="region of interest" description="Disordered" evidence="3">
    <location>
        <begin position="406"/>
        <end position="425"/>
    </location>
</feature>
<feature type="compositionally biased region" description="Basic and acidic residues" evidence="3">
    <location>
        <begin position="161"/>
        <end position="172"/>
    </location>
</feature>
<feature type="region of interest" description="Disordered" evidence="3">
    <location>
        <begin position="142"/>
        <end position="172"/>
    </location>
</feature>
<dbReference type="PRINTS" id="PR00503">
    <property type="entry name" value="BROMODOMAIN"/>
</dbReference>
<dbReference type="InterPro" id="IPR001487">
    <property type="entry name" value="Bromodomain"/>
</dbReference>
<dbReference type="EMBL" id="BQMJ01000022">
    <property type="protein sequence ID" value="GJQ11240.1"/>
    <property type="molecule type" value="Genomic_DNA"/>
</dbReference>
<feature type="domain" description="Bromo" evidence="4">
    <location>
        <begin position="40"/>
        <end position="110"/>
    </location>
</feature>